<evidence type="ECO:0000256" key="2">
    <source>
        <dbReference type="ARBA" id="ARBA00023315"/>
    </source>
</evidence>
<dbReference type="GO" id="GO:0009001">
    <property type="term" value="F:serine O-acetyltransferase activity"/>
    <property type="evidence" value="ECO:0007669"/>
    <property type="project" value="UniProtKB-EC"/>
</dbReference>
<dbReference type="SUPFAM" id="SSF51161">
    <property type="entry name" value="Trimeric LpxA-like enzymes"/>
    <property type="match status" value="1"/>
</dbReference>
<evidence type="ECO:0000313" key="4">
    <source>
        <dbReference type="Proteomes" id="UP000242637"/>
    </source>
</evidence>
<dbReference type="KEGG" id="dco:SAMEA4475696_0959"/>
<dbReference type="InterPro" id="IPR045304">
    <property type="entry name" value="LbH_SAT"/>
</dbReference>
<dbReference type="STRING" id="1121387.GCA_000429885_01128"/>
<accession>A0A239VEZ6</accession>
<keyword evidence="4" id="KW-1185">Reference proteome</keyword>
<dbReference type="GeneID" id="63459204"/>
<gene>
    <name evidence="3" type="primary">cysE_2</name>
    <name evidence="3" type="ORF">SAMEA4475696_00959</name>
</gene>
<dbReference type="PANTHER" id="PTHR42811">
    <property type="entry name" value="SERINE ACETYLTRANSFERASE"/>
    <property type="match status" value="1"/>
</dbReference>
<evidence type="ECO:0000256" key="1">
    <source>
        <dbReference type="ARBA" id="ARBA00022679"/>
    </source>
</evidence>
<dbReference type="RefSeq" id="WP_051277486.1">
    <property type="nucleotide sequence ID" value="NZ_LT906453.1"/>
</dbReference>
<dbReference type="OrthoDB" id="708224at2"/>
<keyword evidence="1 3" id="KW-0808">Transferase</keyword>
<sequence>MAREKTAAGPPRPLTADQPVQDPVRWCRAMLAADFPRNPYWTQRLTLFCLRAGRAWHRQPGIKAFLIRRVLQVLKFVWVEGFIGSEIPNQVWIGPGVRIPHALRGVMIHPSVSIGANVTLYHQTVLGVRNTREGPTLGDDIVVGAGAKILGPITVASGTSIGANAVLVSDTEPNTTWVGIPARPVIPRRDR</sequence>
<protein>
    <submittedName>
        <fullName evidence="3">Serine acetyltransferase</fullName>
        <ecNumber evidence="3">2.3.1.30</ecNumber>
    </submittedName>
</protein>
<name>A0A239VEZ6_9MICO</name>
<proteinExistence type="predicted"/>
<evidence type="ECO:0000313" key="3">
    <source>
        <dbReference type="EMBL" id="SNV20268.1"/>
    </source>
</evidence>
<dbReference type="InterPro" id="IPR011004">
    <property type="entry name" value="Trimer_LpxA-like_sf"/>
</dbReference>
<dbReference type="CDD" id="cd03354">
    <property type="entry name" value="LbH_SAT"/>
    <property type="match status" value="1"/>
</dbReference>
<reference evidence="3 4" key="1">
    <citation type="submission" date="2017-06" db="EMBL/GenBank/DDBJ databases">
        <authorList>
            <consortium name="Pathogen Informatics"/>
        </authorList>
    </citation>
    <scope>NUCLEOTIDE SEQUENCE [LARGE SCALE GENOMIC DNA]</scope>
    <source>
        <strain evidence="3 4">NCTC13039</strain>
    </source>
</reference>
<dbReference type="EC" id="2.3.1.30" evidence="3"/>
<dbReference type="EMBL" id="LT906453">
    <property type="protein sequence ID" value="SNV20268.1"/>
    <property type="molecule type" value="Genomic_DNA"/>
</dbReference>
<organism evidence="3 4">
    <name type="scientific">Dermatophilus congolensis</name>
    <dbReference type="NCBI Taxonomy" id="1863"/>
    <lineage>
        <taxon>Bacteria</taxon>
        <taxon>Bacillati</taxon>
        <taxon>Actinomycetota</taxon>
        <taxon>Actinomycetes</taxon>
        <taxon>Micrococcales</taxon>
        <taxon>Dermatophilaceae</taxon>
        <taxon>Dermatophilus</taxon>
    </lineage>
</organism>
<dbReference type="AlphaFoldDB" id="A0A239VEZ6"/>
<keyword evidence="2 3" id="KW-0012">Acyltransferase</keyword>
<dbReference type="Gene3D" id="2.160.10.10">
    <property type="entry name" value="Hexapeptide repeat proteins"/>
    <property type="match status" value="1"/>
</dbReference>
<dbReference type="Proteomes" id="UP000242637">
    <property type="component" value="Chromosome 1"/>
</dbReference>